<protein>
    <submittedName>
        <fullName evidence="1">Uncharacterized protein</fullName>
    </submittedName>
</protein>
<dbReference type="AlphaFoldDB" id="A0A9N7NMH7"/>
<gene>
    <name evidence="1" type="ORF">SHERM_27989</name>
</gene>
<organism evidence="1 2">
    <name type="scientific">Striga hermonthica</name>
    <name type="common">Purple witchweed</name>
    <name type="synonym">Buchnera hermonthica</name>
    <dbReference type="NCBI Taxonomy" id="68872"/>
    <lineage>
        <taxon>Eukaryota</taxon>
        <taxon>Viridiplantae</taxon>
        <taxon>Streptophyta</taxon>
        <taxon>Embryophyta</taxon>
        <taxon>Tracheophyta</taxon>
        <taxon>Spermatophyta</taxon>
        <taxon>Magnoliopsida</taxon>
        <taxon>eudicotyledons</taxon>
        <taxon>Gunneridae</taxon>
        <taxon>Pentapetalae</taxon>
        <taxon>asterids</taxon>
        <taxon>lamiids</taxon>
        <taxon>Lamiales</taxon>
        <taxon>Orobanchaceae</taxon>
        <taxon>Buchnereae</taxon>
        <taxon>Striga</taxon>
    </lineage>
</organism>
<sequence length="219" mass="25739">MAKKYGGLGFQDIQLFNAALIAKRIWRLLTVLDSLASRVLKSKYYPNLSLFEAQIPQSSSWLWRSWHEVLQVCAKWMHIEIRNDTTTKIWDQHWLSNLTGKAVELLPGIDRNCVWVKDLMTEDGWNWDEKKLRRTFPPHICALVLTIKTLNPNLADIWRWKIHSKGLFTVQSTYAQLLTEKFLKLRENFSTMMDSEKGKLQKGEDEILQIKVVPKKKRN</sequence>
<comment type="caution">
    <text evidence="1">The sequence shown here is derived from an EMBL/GenBank/DDBJ whole genome shotgun (WGS) entry which is preliminary data.</text>
</comment>
<keyword evidence="2" id="KW-1185">Reference proteome</keyword>
<proteinExistence type="predicted"/>
<name>A0A9N7NMH7_STRHE</name>
<evidence type="ECO:0000313" key="1">
    <source>
        <dbReference type="EMBL" id="CAA0832715.1"/>
    </source>
</evidence>
<dbReference type="EMBL" id="CACSLK010027837">
    <property type="protein sequence ID" value="CAA0832715.1"/>
    <property type="molecule type" value="Genomic_DNA"/>
</dbReference>
<reference evidence="1" key="1">
    <citation type="submission" date="2019-12" db="EMBL/GenBank/DDBJ databases">
        <authorList>
            <person name="Scholes J."/>
        </authorList>
    </citation>
    <scope>NUCLEOTIDE SEQUENCE</scope>
</reference>
<dbReference type="Proteomes" id="UP001153555">
    <property type="component" value="Unassembled WGS sequence"/>
</dbReference>
<accession>A0A9N7NMH7</accession>
<dbReference type="OrthoDB" id="913740at2759"/>
<evidence type="ECO:0000313" key="2">
    <source>
        <dbReference type="Proteomes" id="UP001153555"/>
    </source>
</evidence>